<protein>
    <submittedName>
        <fullName evidence="1">Uncharacterized protein</fullName>
    </submittedName>
</protein>
<sequence length="131" mass="14171">MVEHEKILKDPILNATKGRPKGELNKATKATTRDPSGFEYVENQFIKGARKCGNCGKPGHKRTSTNVLSTLVDRGSCMGCSSALRMSSGSHPTKLQPEISGNPFRLSAIRHMSPKSTGSVLVFFSSSPSMF</sequence>
<accession>A0ACC0VS89</accession>
<name>A0ACC0VS89_9STRA</name>
<proteinExistence type="predicted"/>
<reference evidence="1 2" key="1">
    <citation type="journal article" date="2022" name="bioRxiv">
        <title>The genome of the oomycete Peronosclerospora sorghi, a cosmopolitan pathogen of maize and sorghum, is inflated with dispersed pseudogenes.</title>
        <authorList>
            <person name="Fletcher K."/>
            <person name="Martin F."/>
            <person name="Isakeit T."/>
            <person name="Cavanaugh K."/>
            <person name="Magill C."/>
            <person name="Michelmore R."/>
        </authorList>
    </citation>
    <scope>NUCLEOTIDE SEQUENCE [LARGE SCALE GENOMIC DNA]</scope>
    <source>
        <strain evidence="1">P6</strain>
    </source>
</reference>
<dbReference type="Proteomes" id="UP001163321">
    <property type="component" value="Chromosome 7"/>
</dbReference>
<evidence type="ECO:0000313" key="1">
    <source>
        <dbReference type="EMBL" id="KAI9909352.1"/>
    </source>
</evidence>
<comment type="caution">
    <text evidence="1">The sequence shown here is derived from an EMBL/GenBank/DDBJ whole genome shotgun (WGS) entry which is preliminary data.</text>
</comment>
<dbReference type="EMBL" id="CM047586">
    <property type="protein sequence ID" value="KAI9909352.1"/>
    <property type="molecule type" value="Genomic_DNA"/>
</dbReference>
<gene>
    <name evidence="1" type="ORF">PsorP6_015288</name>
</gene>
<keyword evidence="2" id="KW-1185">Reference proteome</keyword>
<evidence type="ECO:0000313" key="2">
    <source>
        <dbReference type="Proteomes" id="UP001163321"/>
    </source>
</evidence>
<organism evidence="1 2">
    <name type="scientific">Peronosclerospora sorghi</name>
    <dbReference type="NCBI Taxonomy" id="230839"/>
    <lineage>
        <taxon>Eukaryota</taxon>
        <taxon>Sar</taxon>
        <taxon>Stramenopiles</taxon>
        <taxon>Oomycota</taxon>
        <taxon>Peronosporomycetes</taxon>
        <taxon>Peronosporales</taxon>
        <taxon>Peronosporaceae</taxon>
        <taxon>Peronosclerospora</taxon>
    </lineage>
</organism>